<keyword evidence="10" id="KW-0472">Membrane</keyword>
<protein>
    <recommendedName>
        <fullName evidence="2">non-specific serine/threonine protein kinase</fullName>
        <ecNumber evidence="2">2.7.11.1</ecNumber>
    </recommendedName>
</protein>
<dbReference type="PANTHER" id="PTHR45832">
    <property type="entry name" value="SERINE/THREONINE-PROTEIN KINASE SAMKA-RELATED-RELATED"/>
    <property type="match status" value="1"/>
</dbReference>
<feature type="region of interest" description="Disordered" evidence="9">
    <location>
        <begin position="168"/>
        <end position="192"/>
    </location>
</feature>
<dbReference type="FunFam" id="3.90.810.10:FF:000001">
    <property type="entry name" value="Non-specific serine/threonine protein kinase"/>
    <property type="match status" value="1"/>
</dbReference>
<dbReference type="EMBL" id="CAAE01008239">
    <property type="protein sequence ID" value="CAF91245.1"/>
    <property type="molecule type" value="Genomic_DNA"/>
</dbReference>
<accession>Q4T787</accession>
<dbReference type="PROSITE" id="PS00108">
    <property type="entry name" value="PROTEIN_KINASE_ST"/>
    <property type="match status" value="1"/>
</dbReference>
<evidence type="ECO:0000256" key="2">
    <source>
        <dbReference type="ARBA" id="ARBA00012513"/>
    </source>
</evidence>
<gene>
    <name evidence="13" type="ORF">GSTENG00005875001</name>
</gene>
<dbReference type="PROSITE" id="PS50011">
    <property type="entry name" value="PROTEIN_KINASE_DOM"/>
    <property type="match status" value="1"/>
</dbReference>
<dbReference type="Gene3D" id="1.10.510.10">
    <property type="entry name" value="Transferase(Phosphotransferase) domain 1"/>
    <property type="match status" value="1"/>
</dbReference>
<keyword evidence="3" id="KW-0963">Cytoplasm</keyword>
<reference evidence="13" key="2">
    <citation type="submission" date="2004-02" db="EMBL/GenBank/DDBJ databases">
        <authorList>
            <consortium name="Genoscope"/>
            <consortium name="Whitehead Institute Centre for Genome Research"/>
        </authorList>
    </citation>
    <scope>NUCLEOTIDE SEQUENCE</scope>
</reference>
<organism evidence="13">
    <name type="scientific">Tetraodon nigroviridis</name>
    <name type="common">Spotted green pufferfish</name>
    <name type="synonym">Chelonodon nigroviridis</name>
    <dbReference type="NCBI Taxonomy" id="99883"/>
    <lineage>
        <taxon>Eukaryota</taxon>
        <taxon>Metazoa</taxon>
        <taxon>Chordata</taxon>
        <taxon>Craniata</taxon>
        <taxon>Vertebrata</taxon>
        <taxon>Euteleostomi</taxon>
        <taxon>Actinopterygii</taxon>
        <taxon>Neopterygii</taxon>
        <taxon>Teleostei</taxon>
        <taxon>Neoteleostei</taxon>
        <taxon>Acanthomorphata</taxon>
        <taxon>Eupercaria</taxon>
        <taxon>Tetraodontiformes</taxon>
        <taxon>Tetradontoidea</taxon>
        <taxon>Tetraodontidae</taxon>
        <taxon>Tetraodon</taxon>
    </lineage>
</organism>
<dbReference type="Pfam" id="PF00069">
    <property type="entry name" value="Pkinase"/>
    <property type="match status" value="1"/>
</dbReference>
<dbReference type="SUPFAM" id="SSF56112">
    <property type="entry name" value="Protein kinase-like (PK-like)"/>
    <property type="match status" value="1"/>
</dbReference>
<keyword evidence="4" id="KW-0723">Serine/threonine-protein kinase</keyword>
<dbReference type="InterPro" id="IPR036936">
    <property type="entry name" value="CRIB_dom_sf"/>
</dbReference>
<evidence type="ECO:0000259" key="12">
    <source>
        <dbReference type="PROSITE" id="PS50108"/>
    </source>
</evidence>
<keyword evidence="5" id="KW-0808">Transferase</keyword>
<feature type="domain" description="CRIB" evidence="12">
    <location>
        <begin position="74"/>
        <end position="87"/>
    </location>
</feature>
<dbReference type="Pfam" id="PF00786">
    <property type="entry name" value="PBD"/>
    <property type="match status" value="1"/>
</dbReference>
<keyword evidence="10" id="KW-1133">Transmembrane helix</keyword>
<evidence type="ECO:0000256" key="6">
    <source>
        <dbReference type="ARBA" id="ARBA00022741"/>
    </source>
</evidence>
<dbReference type="AlphaFoldDB" id="Q4T787"/>
<evidence type="ECO:0000313" key="13">
    <source>
        <dbReference type="EMBL" id="CAF91245.1"/>
    </source>
</evidence>
<dbReference type="FunFam" id="1.10.510.10:FF:000011">
    <property type="entry name" value="Non-specific serine/threonine protein kinase"/>
    <property type="match status" value="1"/>
</dbReference>
<dbReference type="InterPro" id="IPR000719">
    <property type="entry name" value="Prot_kinase_dom"/>
</dbReference>
<evidence type="ECO:0000256" key="5">
    <source>
        <dbReference type="ARBA" id="ARBA00022679"/>
    </source>
</evidence>
<name>Q4T787_TETNG</name>
<feature type="transmembrane region" description="Helical" evidence="10">
    <location>
        <begin position="294"/>
        <end position="314"/>
    </location>
</feature>
<sequence length="576" mass="63907">MSDNGEVEDKPPAPPMRNTSTMIGSSIKDPAPLNHSSKPLPPNPEDKKKKERSIRFILTGGGDKTYKKKERPEISLPSDFEHTIHVGFDAVTGEFTGMPEQWARLLQTSNITKLEQKKNPQAVLDVLKFYDSKETANSQKYMSFTGTHKYTHAHSKAVSETPAIATVSEDEDEDEAEPPPVIAPRPEHTKSVSTTHIHTRVCIGQGPPGASPAPGPSAARPLDKTRKKKMSDEEILEKLRTIVSVGDPKKKYSHFEKIGQGASGTVYTAIDIATGQEVGTLHLLPPLCHHQSILYQYVSVLLLSVFFILFKVAIKQMNLQQQPKKELIINEILVMRENKNPNIVNYLDSYLVGDELWVVMEYLAGGSLTDVVTETCMDEAQIAAVCRECLQALEFLHSNQVIHRDIKSDNILLGMDGSVKLTDFGFCAQITPEQSKRSTMVGTPYWMAPEVVTRKAYGPKVDIWSLGIMAIEMIEGEPPYLNENPLRALYLIATNGTPELQHPEKLTTIFRDFLNQCLEMDVEKRGSAKELLQVASVSEDGQAPLQLDSAHRRSQGGCQEQPLATFALILSFTPPV</sequence>
<dbReference type="SMART" id="SM00285">
    <property type="entry name" value="PBD"/>
    <property type="match status" value="1"/>
</dbReference>
<dbReference type="InterPro" id="IPR011009">
    <property type="entry name" value="Kinase-like_dom_sf"/>
</dbReference>
<dbReference type="GO" id="GO:0005737">
    <property type="term" value="C:cytoplasm"/>
    <property type="evidence" value="ECO:0007669"/>
    <property type="project" value="UniProtKB-SubCell"/>
</dbReference>
<dbReference type="KEGG" id="tng:GSTEN00005875G001"/>
<evidence type="ECO:0000259" key="11">
    <source>
        <dbReference type="PROSITE" id="PS50011"/>
    </source>
</evidence>
<keyword evidence="10" id="KW-0812">Transmembrane</keyword>
<dbReference type="InterPro" id="IPR000095">
    <property type="entry name" value="CRIB_dom"/>
</dbReference>
<keyword evidence="7" id="KW-0418">Kinase</keyword>
<dbReference type="PANTHER" id="PTHR45832:SF10">
    <property type="entry name" value="NON-SPECIFIC SERINE_THREONINE PROTEIN KINASE"/>
    <property type="match status" value="1"/>
</dbReference>
<feature type="region of interest" description="Disordered" evidence="9">
    <location>
        <begin position="1"/>
        <end position="70"/>
    </location>
</feature>
<dbReference type="Gene3D" id="3.90.810.10">
    <property type="entry name" value="CRIB domain"/>
    <property type="match status" value="1"/>
</dbReference>
<dbReference type="InterPro" id="IPR008271">
    <property type="entry name" value="Ser/Thr_kinase_AS"/>
</dbReference>
<dbReference type="InterPro" id="IPR033923">
    <property type="entry name" value="PAK_BD"/>
</dbReference>
<dbReference type="InterPro" id="IPR051931">
    <property type="entry name" value="PAK3-like"/>
</dbReference>
<dbReference type="PROSITE" id="PS50108">
    <property type="entry name" value="CRIB"/>
    <property type="match status" value="1"/>
</dbReference>
<comment type="caution">
    <text evidence="13">The sequence shown here is derived from an EMBL/GenBank/DDBJ whole genome shotgun (WGS) entry which is preliminary data.</text>
</comment>
<evidence type="ECO:0000256" key="7">
    <source>
        <dbReference type="ARBA" id="ARBA00022777"/>
    </source>
</evidence>
<reference evidence="13" key="1">
    <citation type="journal article" date="2004" name="Nature">
        <title>Genome duplication in the teleost fish Tetraodon nigroviridis reveals the early vertebrate proto-karyotype.</title>
        <authorList>
            <person name="Jaillon O."/>
            <person name="Aury J.-M."/>
            <person name="Brunet F."/>
            <person name="Petit J.-L."/>
            <person name="Stange-Thomann N."/>
            <person name="Mauceli E."/>
            <person name="Bouneau L."/>
            <person name="Fischer C."/>
            <person name="Ozouf-Costaz C."/>
            <person name="Bernot A."/>
            <person name="Nicaud S."/>
            <person name="Jaffe D."/>
            <person name="Fisher S."/>
            <person name="Lutfalla G."/>
            <person name="Dossat C."/>
            <person name="Segurens B."/>
            <person name="Dasilva C."/>
            <person name="Salanoubat M."/>
            <person name="Levy M."/>
            <person name="Boudet N."/>
            <person name="Castellano S."/>
            <person name="Anthouard V."/>
            <person name="Jubin C."/>
            <person name="Castelli V."/>
            <person name="Katinka M."/>
            <person name="Vacherie B."/>
            <person name="Biemont C."/>
            <person name="Skalli Z."/>
            <person name="Cattolico L."/>
            <person name="Poulain J."/>
            <person name="De Berardinis V."/>
            <person name="Cruaud C."/>
            <person name="Duprat S."/>
            <person name="Brottier P."/>
            <person name="Coutanceau J.-P."/>
            <person name="Gouzy J."/>
            <person name="Parra G."/>
            <person name="Lardier G."/>
            <person name="Chapple C."/>
            <person name="McKernan K.J."/>
            <person name="McEwan P."/>
            <person name="Bosak S."/>
            <person name="Kellis M."/>
            <person name="Volff J.-N."/>
            <person name="Guigo R."/>
            <person name="Zody M.C."/>
            <person name="Mesirov J."/>
            <person name="Lindblad-Toh K."/>
            <person name="Birren B."/>
            <person name="Nusbaum C."/>
            <person name="Kahn D."/>
            <person name="Robinson-Rechavi M."/>
            <person name="Laudet V."/>
            <person name="Schachter V."/>
            <person name="Quetier F."/>
            <person name="Saurin W."/>
            <person name="Scarpelli C."/>
            <person name="Wincker P."/>
            <person name="Lander E.S."/>
            <person name="Weissenbach J."/>
            <person name="Roest Crollius H."/>
        </authorList>
    </citation>
    <scope>NUCLEOTIDE SEQUENCE [LARGE SCALE GENOMIC DNA]</scope>
</reference>
<dbReference type="CDD" id="cd01093">
    <property type="entry name" value="CRIB_PAK_like"/>
    <property type="match status" value="1"/>
</dbReference>
<dbReference type="GO" id="GO:0004674">
    <property type="term" value="F:protein serine/threonine kinase activity"/>
    <property type="evidence" value="ECO:0007669"/>
    <property type="project" value="UniProtKB-KW"/>
</dbReference>
<keyword evidence="6" id="KW-0547">Nucleotide-binding</keyword>
<dbReference type="EC" id="2.7.11.1" evidence="2"/>
<keyword evidence="8" id="KW-0067">ATP-binding</keyword>
<evidence type="ECO:0000256" key="1">
    <source>
        <dbReference type="ARBA" id="ARBA00004496"/>
    </source>
</evidence>
<evidence type="ECO:0000256" key="10">
    <source>
        <dbReference type="SAM" id="Phobius"/>
    </source>
</evidence>
<dbReference type="Gene3D" id="3.30.200.20">
    <property type="entry name" value="Phosphorylase Kinase, domain 1"/>
    <property type="match status" value="1"/>
</dbReference>
<dbReference type="GO" id="GO:0005524">
    <property type="term" value="F:ATP binding"/>
    <property type="evidence" value="ECO:0007669"/>
    <property type="project" value="UniProtKB-KW"/>
</dbReference>
<feature type="region of interest" description="Disordered" evidence="9">
    <location>
        <begin position="204"/>
        <end position="231"/>
    </location>
</feature>
<feature type="domain" description="Protein kinase" evidence="11">
    <location>
        <begin position="252"/>
        <end position="537"/>
    </location>
</feature>
<evidence type="ECO:0000256" key="8">
    <source>
        <dbReference type="ARBA" id="ARBA00022840"/>
    </source>
</evidence>
<feature type="compositionally biased region" description="Acidic residues" evidence="9">
    <location>
        <begin position="168"/>
        <end position="177"/>
    </location>
</feature>
<proteinExistence type="predicted"/>
<dbReference type="CDD" id="cd06647">
    <property type="entry name" value="STKc_PAK_I"/>
    <property type="match status" value="1"/>
</dbReference>
<dbReference type="SMART" id="SM00220">
    <property type="entry name" value="S_TKc"/>
    <property type="match status" value="1"/>
</dbReference>
<comment type="subcellular location">
    <subcellularLocation>
        <location evidence="1">Cytoplasm</location>
    </subcellularLocation>
</comment>
<evidence type="ECO:0000256" key="9">
    <source>
        <dbReference type="SAM" id="MobiDB-lite"/>
    </source>
</evidence>
<dbReference type="OrthoDB" id="2914378at2759"/>
<evidence type="ECO:0000256" key="4">
    <source>
        <dbReference type="ARBA" id="ARBA00022527"/>
    </source>
</evidence>
<evidence type="ECO:0000256" key="3">
    <source>
        <dbReference type="ARBA" id="ARBA00022490"/>
    </source>
</evidence>